<keyword evidence="9" id="KW-0012">Acyltransferase</keyword>
<dbReference type="AlphaFoldDB" id="H2AMM3"/>
<dbReference type="GO" id="GO:0031507">
    <property type="term" value="P:heterochromatin formation"/>
    <property type="evidence" value="ECO:0007669"/>
    <property type="project" value="EnsemblFungi"/>
</dbReference>
<dbReference type="SUPFAM" id="SSF55729">
    <property type="entry name" value="Acyl-CoA N-acyltransferases (Nat)"/>
    <property type="match status" value="1"/>
</dbReference>
<dbReference type="GeneID" id="13886028"/>
<protein>
    <recommendedName>
        <fullName evidence="5">N-alpha-acetyltransferase 40</fullName>
        <ecNumber evidence="4">2.3.1.257</ecNumber>
    </recommendedName>
</protein>
<evidence type="ECO:0000256" key="6">
    <source>
        <dbReference type="ARBA" id="ARBA00022490"/>
    </source>
</evidence>
<evidence type="ECO:0000313" key="14">
    <source>
        <dbReference type="Proteomes" id="UP000005220"/>
    </source>
</evidence>
<keyword evidence="8" id="KW-0539">Nucleus</keyword>
<dbReference type="RefSeq" id="XP_003954758.1">
    <property type="nucleotide sequence ID" value="XM_003954709.1"/>
</dbReference>
<dbReference type="Proteomes" id="UP000005220">
    <property type="component" value="Chromosome 1"/>
</dbReference>
<comment type="subcellular location">
    <subcellularLocation>
        <location evidence="2">Cytoplasm</location>
    </subcellularLocation>
    <subcellularLocation>
        <location evidence="1">Nucleus</location>
    </subcellularLocation>
</comment>
<comment type="catalytic activity">
    <reaction evidence="10">
        <text>N-terminal L-seryl-[histone H2A] + acetyl-CoA = N-terminal N(alpha)-acetyl-L-seryl-[histone H2A] + CoA + H(+)</text>
        <dbReference type="Rhea" id="RHEA:50600"/>
        <dbReference type="Rhea" id="RHEA-COMP:12742"/>
        <dbReference type="Rhea" id="RHEA-COMP:12744"/>
        <dbReference type="ChEBI" id="CHEBI:15378"/>
        <dbReference type="ChEBI" id="CHEBI:57287"/>
        <dbReference type="ChEBI" id="CHEBI:57288"/>
        <dbReference type="ChEBI" id="CHEBI:64738"/>
        <dbReference type="ChEBI" id="CHEBI:83690"/>
        <dbReference type="EC" id="2.3.1.257"/>
    </reaction>
</comment>
<evidence type="ECO:0000256" key="9">
    <source>
        <dbReference type="ARBA" id="ARBA00023315"/>
    </source>
</evidence>
<dbReference type="GO" id="GO:0005737">
    <property type="term" value="C:cytoplasm"/>
    <property type="evidence" value="ECO:0007669"/>
    <property type="project" value="UniProtKB-SubCell"/>
</dbReference>
<comment type="catalytic activity">
    <reaction evidence="11">
        <text>N-terminal L-seryl-[histone H4] + acetyl-CoA = N-terminal N(alpha)-acetyl-L-seryl-[histone H4] + CoA + H(+)</text>
        <dbReference type="Rhea" id="RHEA:50596"/>
        <dbReference type="Rhea" id="RHEA-COMP:12740"/>
        <dbReference type="Rhea" id="RHEA-COMP:12743"/>
        <dbReference type="ChEBI" id="CHEBI:15378"/>
        <dbReference type="ChEBI" id="CHEBI:57287"/>
        <dbReference type="ChEBI" id="CHEBI:57288"/>
        <dbReference type="ChEBI" id="CHEBI:64738"/>
        <dbReference type="ChEBI" id="CHEBI:83690"/>
        <dbReference type="EC" id="2.3.1.257"/>
    </reaction>
</comment>
<dbReference type="STRING" id="1071382.H2AMM3"/>
<dbReference type="InterPro" id="IPR000182">
    <property type="entry name" value="GNAT_dom"/>
</dbReference>
<dbReference type="FunCoup" id="H2AMM3">
    <property type="interactions" value="130"/>
</dbReference>
<keyword evidence="14" id="KW-1185">Reference proteome</keyword>
<evidence type="ECO:0000256" key="8">
    <source>
        <dbReference type="ARBA" id="ARBA00023242"/>
    </source>
</evidence>
<keyword evidence="7" id="KW-0808">Transferase</keyword>
<name>H2AMM3_KAZAF</name>
<dbReference type="KEGG" id="kaf:KAFR_0A01850"/>
<reference evidence="13 14" key="1">
    <citation type="journal article" date="2011" name="Proc. Natl. Acad. Sci. U.S.A.">
        <title>Evolutionary erosion of yeast sex chromosomes by mating-type switching accidents.</title>
        <authorList>
            <person name="Gordon J.L."/>
            <person name="Armisen D."/>
            <person name="Proux-Wera E."/>
            <person name="Oheigeartaigh S.S."/>
            <person name="Byrne K.P."/>
            <person name="Wolfe K.H."/>
        </authorList>
    </citation>
    <scope>NUCLEOTIDE SEQUENCE [LARGE SCALE GENOMIC DNA]</scope>
    <source>
        <strain evidence="14">ATCC 22294 / BCRC 22015 / CBS 2517 / CECT 1963 / NBRC 1671 / NRRL Y-8276</strain>
    </source>
</reference>
<dbReference type="OrthoDB" id="424551at2759"/>
<feature type="domain" description="N-acetyltransferase" evidence="12">
    <location>
        <begin position="54"/>
        <end position="234"/>
    </location>
</feature>
<dbReference type="InterPro" id="IPR016181">
    <property type="entry name" value="Acyl_CoA_acyltransferase"/>
</dbReference>
<dbReference type="Gene3D" id="3.40.630.30">
    <property type="match status" value="1"/>
</dbReference>
<keyword evidence="6" id="KW-0963">Cytoplasm</keyword>
<dbReference type="PANTHER" id="PTHR20531:SF1">
    <property type="entry name" value="N-ALPHA-ACETYLTRANSFERASE 40"/>
    <property type="match status" value="1"/>
</dbReference>
<sequence>MENIEIFNGFLKIVSDEFPKELRTKGQNLKRKILYIASEDEENKESDSVINEQDDLTKFTEGIGSKLLDSFLEILDNNLGNKYEKISREIYDNNDSWKKNKLVEMKSPGLIYVSYWKEEAEKKTCALFLSFMLTEEDFVVDDIRKFSVIYLYEIQLIEKYRGCQLGTRLIKGLSNVCQIAQVKIRPAFPLIGIQLTVFSDNKRAIKFYERIGMKFTYGSPKDEVDKIESRKTRTSVNRKTLKVVRKPIYYLLYLPV</sequence>
<evidence type="ECO:0000313" key="13">
    <source>
        <dbReference type="EMBL" id="CCF55623.1"/>
    </source>
</evidence>
<dbReference type="GO" id="GO:0005634">
    <property type="term" value="C:nucleus"/>
    <property type="evidence" value="ECO:0007669"/>
    <property type="project" value="UniProtKB-SubCell"/>
</dbReference>
<evidence type="ECO:0000259" key="12">
    <source>
        <dbReference type="PROSITE" id="PS51186"/>
    </source>
</evidence>
<proteinExistence type="inferred from homology"/>
<dbReference type="GO" id="GO:1990189">
    <property type="term" value="F:protein N-terminal-serine acetyltransferase activity"/>
    <property type="evidence" value="ECO:0007669"/>
    <property type="project" value="UniProtKB-EC"/>
</dbReference>
<dbReference type="GO" id="GO:0010485">
    <property type="term" value="F:histone H4 acetyltransferase activity"/>
    <property type="evidence" value="ECO:0007669"/>
    <property type="project" value="EnsemblFungi"/>
</dbReference>
<dbReference type="eggNOG" id="KOG2488">
    <property type="taxonomic scope" value="Eukaryota"/>
</dbReference>
<dbReference type="EC" id="2.3.1.257" evidence="4"/>
<dbReference type="EMBL" id="HE650821">
    <property type="protein sequence ID" value="CCF55623.1"/>
    <property type="molecule type" value="Genomic_DNA"/>
</dbReference>
<gene>
    <name evidence="13" type="primary">KAFR0A01850</name>
    <name evidence="13" type="ORF">KAFR_0A01850</name>
</gene>
<evidence type="ECO:0000256" key="11">
    <source>
        <dbReference type="ARBA" id="ARBA00049524"/>
    </source>
</evidence>
<dbReference type="PROSITE" id="PS51186">
    <property type="entry name" value="GNAT"/>
    <property type="match status" value="1"/>
</dbReference>
<evidence type="ECO:0000256" key="1">
    <source>
        <dbReference type="ARBA" id="ARBA00004123"/>
    </source>
</evidence>
<dbReference type="HOGENOM" id="CLU_087674_0_0_1"/>
<evidence type="ECO:0000256" key="10">
    <source>
        <dbReference type="ARBA" id="ARBA00047821"/>
    </source>
</evidence>
<dbReference type="GO" id="GO:0043998">
    <property type="term" value="F:histone H2A acetyltransferase activity"/>
    <property type="evidence" value="ECO:0007669"/>
    <property type="project" value="EnsemblFungi"/>
</dbReference>
<evidence type="ECO:0000256" key="4">
    <source>
        <dbReference type="ARBA" id="ARBA00012950"/>
    </source>
</evidence>
<evidence type="ECO:0000256" key="2">
    <source>
        <dbReference type="ARBA" id="ARBA00004496"/>
    </source>
</evidence>
<evidence type="ECO:0000256" key="7">
    <source>
        <dbReference type="ARBA" id="ARBA00022679"/>
    </source>
</evidence>
<dbReference type="InParanoid" id="H2AMM3"/>
<evidence type="ECO:0000256" key="3">
    <source>
        <dbReference type="ARBA" id="ARBA00008870"/>
    </source>
</evidence>
<dbReference type="InterPro" id="IPR039949">
    <property type="entry name" value="NAA40"/>
</dbReference>
<organism evidence="13 14">
    <name type="scientific">Kazachstania africana (strain ATCC 22294 / BCRC 22015 / CBS 2517 / CECT 1963 / NBRC 1671 / NRRL Y-8276)</name>
    <name type="common">Yeast</name>
    <name type="synonym">Kluyveromyces africanus</name>
    <dbReference type="NCBI Taxonomy" id="1071382"/>
    <lineage>
        <taxon>Eukaryota</taxon>
        <taxon>Fungi</taxon>
        <taxon>Dikarya</taxon>
        <taxon>Ascomycota</taxon>
        <taxon>Saccharomycotina</taxon>
        <taxon>Saccharomycetes</taxon>
        <taxon>Saccharomycetales</taxon>
        <taxon>Saccharomycetaceae</taxon>
        <taxon>Kazachstania</taxon>
    </lineage>
</organism>
<accession>H2AMM3</accession>
<evidence type="ECO:0000256" key="5">
    <source>
        <dbReference type="ARBA" id="ARBA00015043"/>
    </source>
</evidence>
<dbReference type="PANTHER" id="PTHR20531">
    <property type="entry name" value="N-ALPHA-ACETYLTRANSFERASE 40"/>
    <property type="match status" value="1"/>
</dbReference>
<comment type="similarity">
    <text evidence="3">Belongs to the acetyltransferase family. NAA40 subfamily.</text>
</comment>